<dbReference type="Proteomes" id="UP001476798">
    <property type="component" value="Unassembled WGS sequence"/>
</dbReference>
<keyword evidence="2" id="KW-1185">Reference proteome</keyword>
<comment type="caution">
    <text evidence="1">The sequence shown here is derived from an EMBL/GenBank/DDBJ whole genome shotgun (WGS) entry which is preliminary data.</text>
</comment>
<feature type="non-terminal residue" evidence="1">
    <location>
        <position position="1"/>
    </location>
</feature>
<gene>
    <name evidence="1" type="ORF">GOODEAATRI_010446</name>
</gene>
<sequence>TMPKTSNNKEDFLIHLSNLLGDMKPMLPLCCRPAHNCFLIFQANKQVLWKTKKFTLFFLSSRISLESDGR</sequence>
<dbReference type="EMBL" id="JAHRIO010010609">
    <property type="protein sequence ID" value="MEQ2161524.1"/>
    <property type="molecule type" value="Genomic_DNA"/>
</dbReference>
<evidence type="ECO:0000313" key="2">
    <source>
        <dbReference type="Proteomes" id="UP001476798"/>
    </source>
</evidence>
<accession>A0ABV0MQZ2</accession>
<evidence type="ECO:0000313" key="1">
    <source>
        <dbReference type="EMBL" id="MEQ2161524.1"/>
    </source>
</evidence>
<name>A0ABV0MQZ2_9TELE</name>
<proteinExistence type="predicted"/>
<reference evidence="1 2" key="1">
    <citation type="submission" date="2021-06" db="EMBL/GenBank/DDBJ databases">
        <authorList>
            <person name="Palmer J.M."/>
        </authorList>
    </citation>
    <scope>NUCLEOTIDE SEQUENCE [LARGE SCALE GENOMIC DNA]</scope>
    <source>
        <strain evidence="1 2">GA_2019</strain>
        <tissue evidence="1">Muscle</tissue>
    </source>
</reference>
<organism evidence="1 2">
    <name type="scientific">Goodea atripinnis</name>
    <dbReference type="NCBI Taxonomy" id="208336"/>
    <lineage>
        <taxon>Eukaryota</taxon>
        <taxon>Metazoa</taxon>
        <taxon>Chordata</taxon>
        <taxon>Craniata</taxon>
        <taxon>Vertebrata</taxon>
        <taxon>Euteleostomi</taxon>
        <taxon>Actinopterygii</taxon>
        <taxon>Neopterygii</taxon>
        <taxon>Teleostei</taxon>
        <taxon>Neoteleostei</taxon>
        <taxon>Acanthomorphata</taxon>
        <taxon>Ovalentaria</taxon>
        <taxon>Atherinomorphae</taxon>
        <taxon>Cyprinodontiformes</taxon>
        <taxon>Goodeidae</taxon>
        <taxon>Goodea</taxon>
    </lineage>
</organism>
<protein>
    <submittedName>
        <fullName evidence="1">Uncharacterized protein</fullName>
    </submittedName>
</protein>